<dbReference type="EMBL" id="JBGNYA010000001">
    <property type="protein sequence ID" value="MFA1610316.1"/>
    <property type="molecule type" value="Genomic_DNA"/>
</dbReference>
<gene>
    <name evidence="3" type="ORF">OS889_04775</name>
</gene>
<evidence type="ECO:0000259" key="2">
    <source>
        <dbReference type="Pfam" id="PF01882"/>
    </source>
</evidence>
<keyword evidence="4" id="KW-1185">Reference proteome</keyword>
<comment type="caution">
    <text evidence="3">The sequence shown here is derived from an EMBL/GenBank/DDBJ whole genome shotgun (WGS) entry which is preliminary data.</text>
</comment>
<dbReference type="InterPro" id="IPR002881">
    <property type="entry name" value="DUF58"/>
</dbReference>
<dbReference type="RefSeq" id="WP_372391544.1">
    <property type="nucleotide sequence ID" value="NZ_JBGNYA010000001.1"/>
</dbReference>
<evidence type="ECO:0000256" key="1">
    <source>
        <dbReference type="SAM" id="MobiDB-lite"/>
    </source>
</evidence>
<feature type="region of interest" description="Disordered" evidence="1">
    <location>
        <begin position="295"/>
        <end position="323"/>
    </location>
</feature>
<dbReference type="PANTHER" id="PTHR33608:SF6">
    <property type="entry name" value="BLL2464 PROTEIN"/>
    <property type="match status" value="1"/>
</dbReference>
<evidence type="ECO:0000313" key="3">
    <source>
        <dbReference type="EMBL" id="MFA1610316.1"/>
    </source>
</evidence>
<dbReference type="AlphaFoldDB" id="A0ABD5ME61"/>
<accession>A0ABD5ME61</accession>
<organism evidence="3 4">
    <name type="scientific">Halobellus rubicundus</name>
    <dbReference type="NCBI Taxonomy" id="2996466"/>
    <lineage>
        <taxon>Archaea</taxon>
        <taxon>Methanobacteriati</taxon>
        <taxon>Methanobacteriota</taxon>
        <taxon>Stenosarchaea group</taxon>
        <taxon>Halobacteria</taxon>
        <taxon>Halobacteriales</taxon>
        <taxon>Haloferacaceae</taxon>
        <taxon>Halobellus</taxon>
    </lineage>
</organism>
<reference evidence="3 4" key="1">
    <citation type="submission" date="2024-08" db="EMBL/GenBank/DDBJ databases">
        <title>Halobellus sp. MBLA0158 whole genome sequence.</title>
        <authorList>
            <person name="Hwang C.Y."/>
            <person name="Cho E.-S."/>
            <person name="Seo M.-J."/>
        </authorList>
    </citation>
    <scope>NUCLEOTIDE SEQUENCE [LARGE SCALE GENOMIC DNA]</scope>
    <source>
        <strain evidence="3 4">MBLA0158</strain>
    </source>
</reference>
<evidence type="ECO:0000313" key="4">
    <source>
        <dbReference type="Proteomes" id="UP001570511"/>
    </source>
</evidence>
<name>A0ABD5ME61_9EURY</name>
<dbReference type="PANTHER" id="PTHR33608">
    <property type="entry name" value="BLL2464 PROTEIN"/>
    <property type="match status" value="1"/>
</dbReference>
<proteinExistence type="predicted"/>
<feature type="domain" description="DUF58" evidence="2">
    <location>
        <begin position="201"/>
        <end position="368"/>
    </location>
</feature>
<dbReference type="Pfam" id="PF01882">
    <property type="entry name" value="DUF58"/>
    <property type="match status" value="1"/>
</dbReference>
<protein>
    <submittedName>
        <fullName evidence="3">DUF58 domain-containing protein</fullName>
    </submittedName>
</protein>
<dbReference type="Proteomes" id="UP001570511">
    <property type="component" value="Unassembled WGS sequence"/>
</dbReference>
<sequence>MMRALDTHRWTGIEGATLLAAAAGVVFQRPALLLAAGVGVAFTAYGWFGDAPTPTLDVERRIDDASPDLEDEVRVTVEVRNAGSRTLSDLRLVDGVPPALAVTDGSPRHGTALRPGAGTTFSYTVEAVRGEHTWEPLTAIARSPSGERERNVEVGPDGATSISCTPSLSAVETLPLRGLTTPYAGRVTTDVAGSGLEFSSTREYRRGDPLSRIDWNRYARTGDLSTVEFRQERAAAVVLLIDARQAAYVAPGPDREHAVERSVDAAAAAFASLLDAGDRVGIAALSPRECWLAPGAGRDHRSRGRDLLASSPALSPTPPEQPQLPISALQRLRRRLPADAQVLFFSPLVDDDAFDAARRIDAHGHPVTVVSPDATATDTAGRRLARLERRNRMTRLRRAGIRVVDWGNEPLAARVARAERRWSQ</sequence>